<organism evidence="6 7">
    <name type="scientific">Sarcophilus harrisii</name>
    <name type="common">Tasmanian devil</name>
    <name type="synonym">Sarcophilus laniarius</name>
    <dbReference type="NCBI Taxonomy" id="9305"/>
    <lineage>
        <taxon>Eukaryota</taxon>
        <taxon>Metazoa</taxon>
        <taxon>Chordata</taxon>
        <taxon>Craniata</taxon>
        <taxon>Vertebrata</taxon>
        <taxon>Euteleostomi</taxon>
        <taxon>Mammalia</taxon>
        <taxon>Metatheria</taxon>
        <taxon>Dasyuromorphia</taxon>
        <taxon>Dasyuridae</taxon>
        <taxon>Sarcophilus</taxon>
    </lineage>
</organism>
<name>A0A7N4V5H4_SARHA</name>
<feature type="domain" description="Anaphase-promoting complex subunit 4-like WD40" evidence="5">
    <location>
        <begin position="96"/>
        <end position="146"/>
    </location>
</feature>
<dbReference type="InterPro" id="IPR040132">
    <property type="entry name" value="Tex1/THOC3"/>
</dbReference>
<reference evidence="6 7" key="1">
    <citation type="journal article" date="2011" name="Proc. Natl. Acad. Sci. U.S.A.">
        <title>Genetic diversity and population structure of the endangered marsupial Sarcophilus harrisii (Tasmanian devil).</title>
        <authorList>
            <person name="Miller W."/>
            <person name="Hayes V.M."/>
            <person name="Ratan A."/>
            <person name="Petersen D.C."/>
            <person name="Wittekindt N.E."/>
            <person name="Miller J."/>
            <person name="Walenz B."/>
            <person name="Knight J."/>
            <person name="Qi J."/>
            <person name="Zhao F."/>
            <person name="Wang Q."/>
            <person name="Bedoya-Reina O.C."/>
            <person name="Katiyar N."/>
            <person name="Tomsho L.P."/>
            <person name="Kasson L.M."/>
            <person name="Hardie R.A."/>
            <person name="Woodbridge P."/>
            <person name="Tindall E.A."/>
            <person name="Bertelsen M.F."/>
            <person name="Dixon D."/>
            <person name="Pyecroft S."/>
            <person name="Helgen K.M."/>
            <person name="Lesk A.M."/>
            <person name="Pringle T.H."/>
            <person name="Patterson N."/>
            <person name="Zhang Y."/>
            <person name="Kreiss A."/>
            <person name="Woods G.M."/>
            <person name="Jones M.E."/>
            <person name="Schuster S.C."/>
        </authorList>
    </citation>
    <scope>NUCLEOTIDE SEQUENCE [LARGE SCALE GENOMIC DNA]</scope>
</reference>
<sequence>MQKQFRNCGKTEEYKAHSANIFSVAWSCDGARLGFITILSYPDLKPVQLLNAHTSNCICIKFDPTSKYFATGSTDSLVSLWDLNELVCVRCLSRLDWPVTSLSFSHDGKMLASASEDLFIDIAEVETGERIWEIQCQSSTFSVAWHPKFPLLAFACDDKENLPEACRETGTVKLFGLPN</sequence>
<dbReference type="GO" id="GO:0000445">
    <property type="term" value="C:THO complex part of transcription export complex"/>
    <property type="evidence" value="ECO:0007669"/>
    <property type="project" value="TreeGrafter"/>
</dbReference>
<dbReference type="PROSITE" id="PS50082">
    <property type="entry name" value="WD_REPEATS_2"/>
    <property type="match status" value="1"/>
</dbReference>
<dbReference type="InterPro" id="IPR015943">
    <property type="entry name" value="WD40/YVTN_repeat-like_dom_sf"/>
</dbReference>
<accession>A0A7N4V5H4</accession>
<dbReference type="SMART" id="SM00320">
    <property type="entry name" value="WD40"/>
    <property type="match status" value="4"/>
</dbReference>
<dbReference type="PANTHER" id="PTHR22839:SF0">
    <property type="entry name" value="THO COMPLEX SUBUNIT 3"/>
    <property type="match status" value="1"/>
</dbReference>
<feature type="repeat" description="WD" evidence="4">
    <location>
        <begin position="50"/>
        <end position="84"/>
    </location>
</feature>
<dbReference type="InterPro" id="IPR036322">
    <property type="entry name" value="WD40_repeat_dom_sf"/>
</dbReference>
<dbReference type="Pfam" id="PF00400">
    <property type="entry name" value="WD40"/>
    <property type="match status" value="1"/>
</dbReference>
<reference evidence="6" key="2">
    <citation type="submission" date="2025-08" db="UniProtKB">
        <authorList>
            <consortium name="Ensembl"/>
        </authorList>
    </citation>
    <scope>IDENTIFICATION</scope>
</reference>
<proteinExistence type="inferred from homology"/>
<dbReference type="GO" id="GO:0006406">
    <property type="term" value="P:mRNA export from nucleus"/>
    <property type="evidence" value="ECO:0007669"/>
    <property type="project" value="InterPro"/>
</dbReference>
<evidence type="ECO:0000256" key="4">
    <source>
        <dbReference type="PROSITE-ProRule" id="PRU00221"/>
    </source>
</evidence>
<reference evidence="6" key="3">
    <citation type="submission" date="2025-09" db="UniProtKB">
        <authorList>
            <consortium name="Ensembl"/>
        </authorList>
    </citation>
    <scope>IDENTIFICATION</scope>
</reference>
<keyword evidence="1 4" id="KW-0853">WD repeat</keyword>
<evidence type="ECO:0000256" key="2">
    <source>
        <dbReference type="ARBA" id="ARBA00022737"/>
    </source>
</evidence>
<evidence type="ECO:0000313" key="7">
    <source>
        <dbReference type="Proteomes" id="UP000007648"/>
    </source>
</evidence>
<evidence type="ECO:0000256" key="3">
    <source>
        <dbReference type="ARBA" id="ARBA00046343"/>
    </source>
</evidence>
<dbReference type="PROSITE" id="PS50294">
    <property type="entry name" value="WD_REPEATS_REGION"/>
    <property type="match status" value="1"/>
</dbReference>
<dbReference type="Gene3D" id="2.130.10.10">
    <property type="entry name" value="YVTN repeat-like/Quinoprotein amine dehydrogenase"/>
    <property type="match status" value="1"/>
</dbReference>
<dbReference type="Ensembl" id="ENSSHAT00000031168.1">
    <property type="protein sequence ID" value="ENSSHAP00000040103.1"/>
    <property type="gene ID" value="ENSSHAG00000024523.1"/>
</dbReference>
<dbReference type="PANTHER" id="PTHR22839">
    <property type="entry name" value="THO COMPLEX SUBUNIT 3 THO3"/>
    <property type="match status" value="1"/>
</dbReference>
<evidence type="ECO:0000259" key="5">
    <source>
        <dbReference type="Pfam" id="PF12894"/>
    </source>
</evidence>
<evidence type="ECO:0000313" key="6">
    <source>
        <dbReference type="Ensembl" id="ENSSHAP00000040103.1"/>
    </source>
</evidence>
<dbReference type="InParanoid" id="A0A7N4V5H4"/>
<dbReference type="Pfam" id="PF12894">
    <property type="entry name" value="ANAPC4_WD40"/>
    <property type="match status" value="1"/>
</dbReference>
<dbReference type="Proteomes" id="UP000007648">
    <property type="component" value="Unassembled WGS sequence"/>
</dbReference>
<keyword evidence="2" id="KW-0677">Repeat</keyword>
<keyword evidence="7" id="KW-1185">Reference proteome</keyword>
<protein>
    <recommendedName>
        <fullName evidence="5">Anaphase-promoting complex subunit 4-like WD40 domain-containing protein</fullName>
    </recommendedName>
</protein>
<comment type="similarity">
    <text evidence="3">Belongs to the THOC3 family.</text>
</comment>
<dbReference type="GeneTree" id="ENSGT00940000166119"/>
<evidence type="ECO:0000256" key="1">
    <source>
        <dbReference type="ARBA" id="ARBA00022574"/>
    </source>
</evidence>
<dbReference type="SUPFAM" id="SSF50978">
    <property type="entry name" value="WD40 repeat-like"/>
    <property type="match status" value="1"/>
</dbReference>
<dbReference type="InterPro" id="IPR024977">
    <property type="entry name" value="Apc4-like_WD40_dom"/>
</dbReference>
<dbReference type="AlphaFoldDB" id="A0A7N4V5H4"/>
<dbReference type="InterPro" id="IPR001680">
    <property type="entry name" value="WD40_rpt"/>
</dbReference>